<evidence type="ECO:0000256" key="7">
    <source>
        <dbReference type="ARBA" id="ARBA00023065"/>
    </source>
</evidence>
<evidence type="ECO:0000256" key="6">
    <source>
        <dbReference type="ARBA" id="ARBA00022989"/>
    </source>
</evidence>
<gene>
    <name evidence="12" type="ORF">F9K24_08870</name>
</gene>
<evidence type="ECO:0000313" key="13">
    <source>
        <dbReference type="Proteomes" id="UP000460298"/>
    </source>
</evidence>
<protein>
    <submittedName>
        <fullName evidence="12">Cation transporter</fullName>
    </submittedName>
</protein>
<feature type="transmembrane region" description="Helical" evidence="9">
    <location>
        <begin position="50"/>
        <end position="67"/>
    </location>
</feature>
<accession>A0A833LXD7</accession>
<dbReference type="InterPro" id="IPR027470">
    <property type="entry name" value="Cation_efflux_CTD"/>
</dbReference>
<dbReference type="InterPro" id="IPR002524">
    <property type="entry name" value="Cation_efflux"/>
</dbReference>
<evidence type="ECO:0000256" key="4">
    <source>
        <dbReference type="ARBA" id="ARBA00022692"/>
    </source>
</evidence>
<sequence>MHHHGEISGRRLLWVTLINLVITIAEVIGGIVTGSIALLSDSAHNLSDTISIVLSYVALRIALRTATPRRSYGYKRAEILAAFLNSLFLLLISAYLIYEAIARFYRPEPIKGDWMLIVAVIGLVGNLVCVMLLHQHANHSLNIRSGYLHLLADTLSSVGVVIGAVILIFFPTLTWIDPVVSLLISFYIIKESKDIFLRTVDILMQSSAELDYEEMKRSVEAIEGVQNIHHVHTWLANERTIHFEAHIELEDMLLSQTAAIRERIQRLLEDQFGVSHITLQFECRCCAERTIYVKEPTPVHHHDHSRCAHG</sequence>
<feature type="transmembrane region" description="Helical" evidence="9">
    <location>
        <begin position="114"/>
        <end position="134"/>
    </location>
</feature>
<feature type="transmembrane region" description="Helical" evidence="9">
    <location>
        <begin position="146"/>
        <end position="167"/>
    </location>
</feature>
<keyword evidence="3" id="KW-0813">Transport</keyword>
<dbReference type="PANTHER" id="PTHR11562:SF17">
    <property type="entry name" value="RE54080P-RELATED"/>
    <property type="match status" value="1"/>
</dbReference>
<dbReference type="SUPFAM" id="SSF160240">
    <property type="entry name" value="Cation efflux protein cytoplasmic domain-like"/>
    <property type="match status" value="1"/>
</dbReference>
<dbReference type="InterPro" id="IPR058533">
    <property type="entry name" value="Cation_efflux_TM"/>
</dbReference>
<evidence type="ECO:0000256" key="1">
    <source>
        <dbReference type="ARBA" id="ARBA00004141"/>
    </source>
</evidence>
<feature type="transmembrane region" description="Helical" evidence="9">
    <location>
        <begin position="79"/>
        <end position="98"/>
    </location>
</feature>
<dbReference type="Pfam" id="PF01545">
    <property type="entry name" value="Cation_efflux"/>
    <property type="match status" value="1"/>
</dbReference>
<evidence type="ECO:0000256" key="3">
    <source>
        <dbReference type="ARBA" id="ARBA00022448"/>
    </source>
</evidence>
<evidence type="ECO:0000256" key="9">
    <source>
        <dbReference type="SAM" id="Phobius"/>
    </source>
</evidence>
<evidence type="ECO:0000313" key="12">
    <source>
        <dbReference type="EMBL" id="KAB2932968.1"/>
    </source>
</evidence>
<comment type="caution">
    <text evidence="12">The sequence shown here is derived from an EMBL/GenBank/DDBJ whole genome shotgun (WGS) entry which is preliminary data.</text>
</comment>
<feature type="domain" description="Cation efflux protein transmembrane" evidence="10">
    <location>
        <begin position="15"/>
        <end position="204"/>
    </location>
</feature>
<dbReference type="GO" id="GO:0005886">
    <property type="term" value="C:plasma membrane"/>
    <property type="evidence" value="ECO:0007669"/>
    <property type="project" value="TreeGrafter"/>
</dbReference>
<evidence type="ECO:0000259" key="10">
    <source>
        <dbReference type="Pfam" id="PF01545"/>
    </source>
</evidence>
<keyword evidence="5" id="KW-0864">Zinc transport</keyword>
<dbReference type="InterPro" id="IPR027469">
    <property type="entry name" value="Cation_efflux_TMD_sf"/>
</dbReference>
<dbReference type="InterPro" id="IPR036837">
    <property type="entry name" value="Cation_efflux_CTD_sf"/>
</dbReference>
<keyword evidence="6 9" id="KW-1133">Transmembrane helix</keyword>
<keyword evidence="4 9" id="KW-0812">Transmembrane</keyword>
<reference evidence="12 13" key="1">
    <citation type="submission" date="2019-10" db="EMBL/GenBank/DDBJ databases">
        <title>Extracellular Electron Transfer in a Candidatus Methanoperedens spp. Enrichment Culture.</title>
        <authorList>
            <person name="Berger S."/>
            <person name="Rangel Shaw D."/>
            <person name="Berben T."/>
            <person name="In 'T Zandt M."/>
            <person name="Frank J."/>
            <person name="Reimann J."/>
            <person name="Jetten M.S.M."/>
            <person name="Welte C.U."/>
        </authorList>
    </citation>
    <scope>NUCLEOTIDE SEQUENCE [LARGE SCALE GENOMIC DNA]</scope>
    <source>
        <strain evidence="12">SB12</strain>
    </source>
</reference>
<keyword evidence="7" id="KW-0406">Ion transport</keyword>
<evidence type="ECO:0000256" key="8">
    <source>
        <dbReference type="ARBA" id="ARBA00023136"/>
    </source>
</evidence>
<dbReference type="InterPro" id="IPR050681">
    <property type="entry name" value="CDF/SLC30A"/>
</dbReference>
<evidence type="ECO:0000259" key="11">
    <source>
        <dbReference type="Pfam" id="PF16916"/>
    </source>
</evidence>
<feature type="transmembrane region" description="Helical" evidence="9">
    <location>
        <begin position="12"/>
        <end position="38"/>
    </location>
</feature>
<dbReference type="SUPFAM" id="SSF161111">
    <property type="entry name" value="Cation efflux protein transmembrane domain-like"/>
    <property type="match status" value="1"/>
</dbReference>
<keyword evidence="5" id="KW-0862">Zinc</keyword>
<dbReference type="PANTHER" id="PTHR11562">
    <property type="entry name" value="CATION EFFLUX PROTEIN/ ZINC TRANSPORTER"/>
    <property type="match status" value="1"/>
</dbReference>
<dbReference type="Proteomes" id="UP000460298">
    <property type="component" value="Unassembled WGS sequence"/>
</dbReference>
<name>A0A833LXD7_9LEPT</name>
<dbReference type="Gene3D" id="3.30.70.1350">
    <property type="entry name" value="Cation efflux protein, cytoplasmic domain"/>
    <property type="match status" value="1"/>
</dbReference>
<dbReference type="GO" id="GO:0005385">
    <property type="term" value="F:zinc ion transmembrane transporter activity"/>
    <property type="evidence" value="ECO:0007669"/>
    <property type="project" value="TreeGrafter"/>
</dbReference>
<proteinExistence type="inferred from homology"/>
<comment type="similarity">
    <text evidence="2">Belongs to the cation diffusion facilitator (CDF) transporter (TC 2.A.4) family. SLC30A subfamily.</text>
</comment>
<dbReference type="AlphaFoldDB" id="A0A833LXD7"/>
<evidence type="ECO:0000256" key="2">
    <source>
        <dbReference type="ARBA" id="ARBA00008873"/>
    </source>
</evidence>
<comment type="subcellular location">
    <subcellularLocation>
        <location evidence="1">Membrane</location>
        <topology evidence="1">Multi-pass membrane protein</topology>
    </subcellularLocation>
</comment>
<dbReference type="NCBIfam" id="TIGR01297">
    <property type="entry name" value="CDF"/>
    <property type="match status" value="1"/>
</dbReference>
<dbReference type="Gene3D" id="1.20.1510.10">
    <property type="entry name" value="Cation efflux protein transmembrane domain"/>
    <property type="match status" value="1"/>
</dbReference>
<feature type="domain" description="Cation efflux protein cytoplasmic" evidence="11">
    <location>
        <begin position="209"/>
        <end position="282"/>
    </location>
</feature>
<dbReference type="EMBL" id="WBUI01000007">
    <property type="protein sequence ID" value="KAB2932968.1"/>
    <property type="molecule type" value="Genomic_DNA"/>
</dbReference>
<evidence type="ECO:0000256" key="5">
    <source>
        <dbReference type="ARBA" id="ARBA00022906"/>
    </source>
</evidence>
<dbReference type="Pfam" id="PF16916">
    <property type="entry name" value="ZT_dimer"/>
    <property type="match status" value="1"/>
</dbReference>
<organism evidence="12 13">
    <name type="scientific">Leptonema illini</name>
    <dbReference type="NCBI Taxonomy" id="183"/>
    <lineage>
        <taxon>Bacteria</taxon>
        <taxon>Pseudomonadati</taxon>
        <taxon>Spirochaetota</taxon>
        <taxon>Spirochaetia</taxon>
        <taxon>Leptospirales</taxon>
        <taxon>Leptospiraceae</taxon>
        <taxon>Leptonema</taxon>
    </lineage>
</organism>
<keyword evidence="8 9" id="KW-0472">Membrane</keyword>